<feature type="transmembrane region" description="Helical" evidence="1">
    <location>
        <begin position="66"/>
        <end position="87"/>
    </location>
</feature>
<evidence type="ECO:0000313" key="3">
    <source>
        <dbReference type="Proteomes" id="UP000051315"/>
    </source>
</evidence>
<dbReference type="Gene3D" id="1.50.10.150">
    <property type="entry name" value="Voltage-dependent anion channel"/>
    <property type="match status" value="1"/>
</dbReference>
<keyword evidence="3" id="KW-1185">Reference proteome</keyword>
<name>A0A0R1W171_9LACO</name>
<dbReference type="Proteomes" id="UP000051315">
    <property type="component" value="Unassembled WGS sequence"/>
</dbReference>
<protein>
    <submittedName>
        <fullName evidence="2">Uncharacterized protein</fullName>
    </submittedName>
</protein>
<evidence type="ECO:0000256" key="1">
    <source>
        <dbReference type="SAM" id="Phobius"/>
    </source>
</evidence>
<feature type="transmembrane region" description="Helical" evidence="1">
    <location>
        <begin position="7"/>
        <end position="26"/>
    </location>
</feature>
<comment type="caution">
    <text evidence="2">The sequence shown here is derived from an EMBL/GenBank/DDBJ whole genome shotgun (WGS) entry which is preliminary data.</text>
</comment>
<feature type="transmembrane region" description="Helical" evidence="1">
    <location>
        <begin position="32"/>
        <end position="54"/>
    </location>
</feature>
<accession>A0A0R1W171</accession>
<dbReference type="InterPro" id="IPR038665">
    <property type="entry name" value="Voltage-dep_anion_channel_sf"/>
</dbReference>
<evidence type="ECO:0000313" key="2">
    <source>
        <dbReference type="EMBL" id="KRM08934.1"/>
    </source>
</evidence>
<reference evidence="2 3" key="1">
    <citation type="journal article" date="2015" name="Genome Announc.">
        <title>Expanding the biotechnology potential of lactobacilli through comparative genomics of 213 strains and associated genera.</title>
        <authorList>
            <person name="Sun Z."/>
            <person name="Harris H.M."/>
            <person name="McCann A."/>
            <person name="Guo C."/>
            <person name="Argimon S."/>
            <person name="Zhang W."/>
            <person name="Yang X."/>
            <person name="Jeffery I.B."/>
            <person name="Cooney J.C."/>
            <person name="Kagawa T.F."/>
            <person name="Liu W."/>
            <person name="Song Y."/>
            <person name="Salvetti E."/>
            <person name="Wrobel A."/>
            <person name="Rasinkangas P."/>
            <person name="Parkhill J."/>
            <person name="Rea M.C."/>
            <person name="O'Sullivan O."/>
            <person name="Ritari J."/>
            <person name="Douillard F.P."/>
            <person name="Paul Ross R."/>
            <person name="Yang R."/>
            <person name="Briner A.E."/>
            <person name="Felis G.E."/>
            <person name="de Vos W.M."/>
            <person name="Barrangou R."/>
            <person name="Klaenhammer T.R."/>
            <person name="Caufield P.W."/>
            <person name="Cui Y."/>
            <person name="Zhang H."/>
            <person name="O'Toole P.W."/>
        </authorList>
    </citation>
    <scope>NUCLEOTIDE SEQUENCE [LARGE SCALE GENOMIC DNA]</scope>
    <source>
        <strain evidence="2 3">DSM 17758</strain>
    </source>
</reference>
<organism evidence="2 3">
    <name type="scientific">Lapidilactobacillus concavus DSM 17758</name>
    <dbReference type="NCBI Taxonomy" id="1423735"/>
    <lineage>
        <taxon>Bacteria</taxon>
        <taxon>Bacillati</taxon>
        <taxon>Bacillota</taxon>
        <taxon>Bacilli</taxon>
        <taxon>Lactobacillales</taxon>
        <taxon>Lactobacillaceae</taxon>
        <taxon>Lapidilactobacillus</taxon>
    </lineage>
</organism>
<keyword evidence="1" id="KW-0812">Transmembrane</keyword>
<gene>
    <name evidence="2" type="ORF">FC15_GL000203</name>
</gene>
<dbReference type="RefSeq" id="WP_057824987.1">
    <property type="nucleotide sequence ID" value="NZ_AZFX01000068.1"/>
</dbReference>
<keyword evidence="1" id="KW-0472">Membrane</keyword>
<proteinExistence type="predicted"/>
<keyword evidence="1" id="KW-1133">Transmembrane helix</keyword>
<dbReference type="STRING" id="1423735.FC15_GL000203"/>
<dbReference type="OrthoDB" id="309023at2"/>
<dbReference type="PATRIC" id="fig|1423735.3.peg.208"/>
<dbReference type="AlphaFoldDB" id="A0A0R1W171"/>
<sequence length="99" mass="11111">MKKVIRNIPIPICGLILGPVSIGNLFKTFGKLPVAYLFGFMGMALMLILCGKLVRHPRQIIEELKSPVVASVAPTFSMSWMVISTYFELWGWHQLAFTV</sequence>
<dbReference type="EMBL" id="AZFX01000068">
    <property type="protein sequence ID" value="KRM08934.1"/>
    <property type="molecule type" value="Genomic_DNA"/>
</dbReference>